<accession>A0ACC0HQT5</accession>
<name>A0ACC0HQT5_9ERIC</name>
<evidence type="ECO:0000313" key="1">
    <source>
        <dbReference type="EMBL" id="KAI8014847.1"/>
    </source>
</evidence>
<dbReference type="Proteomes" id="UP001060215">
    <property type="component" value="Chromosome 4"/>
</dbReference>
<dbReference type="EMBL" id="CM045761">
    <property type="protein sequence ID" value="KAI8014847.1"/>
    <property type="molecule type" value="Genomic_DNA"/>
</dbReference>
<organism evidence="1 2">
    <name type="scientific">Camellia lanceoleosa</name>
    <dbReference type="NCBI Taxonomy" id="1840588"/>
    <lineage>
        <taxon>Eukaryota</taxon>
        <taxon>Viridiplantae</taxon>
        <taxon>Streptophyta</taxon>
        <taxon>Embryophyta</taxon>
        <taxon>Tracheophyta</taxon>
        <taxon>Spermatophyta</taxon>
        <taxon>Magnoliopsida</taxon>
        <taxon>eudicotyledons</taxon>
        <taxon>Gunneridae</taxon>
        <taxon>Pentapetalae</taxon>
        <taxon>asterids</taxon>
        <taxon>Ericales</taxon>
        <taxon>Theaceae</taxon>
        <taxon>Camellia</taxon>
    </lineage>
</organism>
<proteinExistence type="predicted"/>
<evidence type="ECO:0000313" key="2">
    <source>
        <dbReference type="Proteomes" id="UP001060215"/>
    </source>
</evidence>
<keyword evidence="2" id="KW-1185">Reference proteome</keyword>
<gene>
    <name evidence="1" type="ORF">LOK49_LG05G03366</name>
</gene>
<reference evidence="1 2" key="1">
    <citation type="journal article" date="2022" name="Plant J.">
        <title>Chromosome-level genome of Camellia lanceoleosa provides a valuable resource for understanding genome evolution and self-incompatibility.</title>
        <authorList>
            <person name="Gong W."/>
            <person name="Xiao S."/>
            <person name="Wang L."/>
            <person name="Liao Z."/>
            <person name="Chang Y."/>
            <person name="Mo W."/>
            <person name="Hu G."/>
            <person name="Li W."/>
            <person name="Zhao G."/>
            <person name="Zhu H."/>
            <person name="Hu X."/>
            <person name="Ji K."/>
            <person name="Xiang X."/>
            <person name="Song Q."/>
            <person name="Yuan D."/>
            <person name="Jin S."/>
            <person name="Zhang L."/>
        </authorList>
    </citation>
    <scope>NUCLEOTIDE SEQUENCE [LARGE SCALE GENOMIC DNA]</scope>
    <source>
        <strain evidence="1">SQ_2022a</strain>
    </source>
</reference>
<sequence>MSDNTEETNVALEQQQEEPPTMADTEPQTHHHEEPKKPEKMANKSFSIWPPSQRTRDAVVNRLIETLSAPSVLSKRYGSMSHDDADATAHRIEDEAFVAASASASADDDGIEILQIYSKEISKRMLDAAKSRSAPGPAPNNTPPSTPLPPPVRKSHPLSIPPTTSEKSHPLKLSRVLFLLCWGFRCYFPLLRSLLYSFMDFGLHRL</sequence>
<comment type="caution">
    <text evidence="1">The sequence shown here is derived from an EMBL/GenBank/DDBJ whole genome shotgun (WGS) entry which is preliminary data.</text>
</comment>
<protein>
    <submittedName>
        <fullName evidence="1">MFP1 attachment factor 1</fullName>
    </submittedName>
</protein>